<dbReference type="InterPro" id="IPR023631">
    <property type="entry name" value="Amidase_dom"/>
</dbReference>
<evidence type="ECO:0000259" key="2">
    <source>
        <dbReference type="Pfam" id="PF01425"/>
    </source>
</evidence>
<gene>
    <name evidence="3" type="ORF">SAMN04488062_1305</name>
</gene>
<sequence>MKRRSFLTTATLASAGLTTLIITGCTSSTKKDQELEPANVIDTNFELEEETIASLGEKLASGKYTSEQLVQLYLKRIETVDKNGAQLNSVIEINPDAIAIAVAMDKEIKAGKSRGPLHGIPVLIKDNIDTADKMQTTAGSLAMVGNIASKDAFVVKKLRESGAIIIGKTNLSEWANFRSTQSSSGWSSRGGQTKNPYILDHNPCGSSAGSGAAVSANLCMVAIGTETDGSIVCPASVNGIVGIKPTVGLVSRSGIIPISKTQDTAGPMARTVTDAAILLGAIAAIDQDDAITLESNGKNHKDYTLFLDINALKGKRIGIEKKPQGNNKYINALLDNAISVLKQQGAIIVEIDYIDKINAFGEAEFEVLQYEFKNGLNNYLAKANAKVKNLKEVIDFNNKNEDKAMPYFKQETLESSNAKKGLEDKKYLEALNQSFEGSKRILDAVFKANKLDAISGITMGPACSIDVIYGDRWGGYSLTSPAAISGFPHITVPCGQAYDLPVGLSFFGTPYQEGELIGLGYAYEQASKKRFKPALKASFL</sequence>
<dbReference type="Gene3D" id="3.90.1300.10">
    <property type="entry name" value="Amidase signature (AS) domain"/>
    <property type="match status" value="1"/>
</dbReference>
<dbReference type="NCBIfam" id="NF006006">
    <property type="entry name" value="PRK08137.1"/>
    <property type="match status" value="1"/>
</dbReference>
<dbReference type="PROSITE" id="PS51257">
    <property type="entry name" value="PROKAR_LIPOPROTEIN"/>
    <property type="match status" value="1"/>
</dbReference>
<evidence type="ECO:0000313" key="3">
    <source>
        <dbReference type="EMBL" id="SDI23821.1"/>
    </source>
</evidence>
<proteinExistence type="predicted"/>
<keyword evidence="4" id="KW-1185">Reference proteome</keyword>
<evidence type="ECO:0000313" key="4">
    <source>
        <dbReference type="Proteomes" id="UP000199274"/>
    </source>
</evidence>
<dbReference type="SUPFAM" id="SSF75304">
    <property type="entry name" value="Amidase signature (AS) enzymes"/>
    <property type="match status" value="1"/>
</dbReference>
<dbReference type="Pfam" id="PF01425">
    <property type="entry name" value="Amidase"/>
    <property type="match status" value="1"/>
</dbReference>
<keyword evidence="1" id="KW-0175">Coiled coil</keyword>
<evidence type="ECO:0000256" key="1">
    <source>
        <dbReference type="SAM" id="Coils"/>
    </source>
</evidence>
<dbReference type="PANTHER" id="PTHR42678">
    <property type="entry name" value="AMIDASE"/>
    <property type="match status" value="1"/>
</dbReference>
<protein>
    <submittedName>
        <fullName evidence="3">Amidase</fullName>
    </submittedName>
</protein>
<reference evidence="4" key="1">
    <citation type="submission" date="2016-10" db="EMBL/GenBank/DDBJ databases">
        <authorList>
            <person name="Varghese N."/>
            <person name="Submissions S."/>
        </authorList>
    </citation>
    <scope>NUCLEOTIDE SEQUENCE [LARGE SCALE GENOMIC DNA]</scope>
    <source>
        <strain evidence="4">CGMCC 1.2747</strain>
    </source>
</reference>
<dbReference type="NCBIfam" id="NF005300">
    <property type="entry name" value="PRK06828.1"/>
    <property type="match status" value="1"/>
</dbReference>
<organism evidence="3 4">
    <name type="scientific">Flavobacterium omnivorum</name>
    <dbReference type="NCBI Taxonomy" id="178355"/>
    <lineage>
        <taxon>Bacteria</taxon>
        <taxon>Pseudomonadati</taxon>
        <taxon>Bacteroidota</taxon>
        <taxon>Flavobacteriia</taxon>
        <taxon>Flavobacteriales</taxon>
        <taxon>Flavobacteriaceae</taxon>
        <taxon>Flavobacterium</taxon>
    </lineage>
</organism>
<dbReference type="InterPro" id="IPR036928">
    <property type="entry name" value="AS_sf"/>
</dbReference>
<dbReference type="Proteomes" id="UP000199274">
    <property type="component" value="Unassembled WGS sequence"/>
</dbReference>
<accession>A0A1G8IY16</accession>
<name>A0A1G8IY16_9FLAO</name>
<dbReference type="STRING" id="178355.SAMN04488062_1305"/>
<feature type="domain" description="Amidase" evidence="2">
    <location>
        <begin position="69"/>
        <end position="516"/>
    </location>
</feature>
<dbReference type="OrthoDB" id="9811471at2"/>
<dbReference type="EMBL" id="FNDB01000030">
    <property type="protein sequence ID" value="SDI23821.1"/>
    <property type="molecule type" value="Genomic_DNA"/>
</dbReference>
<dbReference type="RefSeq" id="WP_091259494.1">
    <property type="nucleotide sequence ID" value="NZ_FNDB01000030.1"/>
</dbReference>
<dbReference type="PANTHER" id="PTHR42678:SF34">
    <property type="entry name" value="OS04G0183300 PROTEIN"/>
    <property type="match status" value="1"/>
</dbReference>
<dbReference type="AlphaFoldDB" id="A0A1G8IY16"/>
<feature type="coiled-coil region" evidence="1">
    <location>
        <begin position="373"/>
        <end position="400"/>
    </location>
</feature>